<evidence type="ECO:0000313" key="2">
    <source>
        <dbReference type="EMBL" id="MFF8278380.1"/>
    </source>
</evidence>
<dbReference type="Proteomes" id="UP001603013">
    <property type="component" value="Unassembled WGS sequence"/>
</dbReference>
<gene>
    <name evidence="2" type="ORF">ACF05T_20085</name>
</gene>
<evidence type="ECO:0000313" key="3">
    <source>
        <dbReference type="Proteomes" id="UP001603013"/>
    </source>
</evidence>
<proteinExistence type="predicted"/>
<comment type="caution">
    <text evidence="2">The sequence shown here is derived from an EMBL/GenBank/DDBJ whole genome shotgun (WGS) entry which is preliminary data.</text>
</comment>
<dbReference type="RefSeq" id="WP_391935527.1">
    <property type="nucleotide sequence ID" value="NZ_JBIBSM010000010.1"/>
</dbReference>
<keyword evidence="3" id="KW-1185">Reference proteome</keyword>
<accession>A0ABW6YFL3</accession>
<organism evidence="2 3">
    <name type="scientific">Streptomyces lateritius</name>
    <dbReference type="NCBI Taxonomy" id="67313"/>
    <lineage>
        <taxon>Bacteria</taxon>
        <taxon>Bacillati</taxon>
        <taxon>Actinomycetota</taxon>
        <taxon>Actinomycetes</taxon>
        <taxon>Kitasatosporales</taxon>
        <taxon>Streptomycetaceae</taxon>
        <taxon>Streptomyces</taxon>
    </lineage>
</organism>
<feature type="chain" id="PRO_5046205529" evidence="1">
    <location>
        <begin position="33"/>
        <end position="150"/>
    </location>
</feature>
<dbReference type="EMBL" id="JBIBSM010000010">
    <property type="protein sequence ID" value="MFF8278380.1"/>
    <property type="molecule type" value="Genomic_DNA"/>
</dbReference>
<name>A0ABW6YFL3_9ACTN</name>
<sequence length="150" mass="15531">MSQNRRSILGAALALPAALTAGSLMTATPAAAATGGVEAGEWADLILEPGITAQVGATPQVRIVTIAGTTFLQARGAITCNLTADAKIATMPATLRPTWYTRATAPRNNSQGINACRFEVNTAGSVSVYGANTGNPITWVQFDAVQTVWR</sequence>
<keyword evidence="1" id="KW-0732">Signal</keyword>
<dbReference type="PROSITE" id="PS51318">
    <property type="entry name" value="TAT"/>
    <property type="match status" value="1"/>
</dbReference>
<evidence type="ECO:0000256" key="1">
    <source>
        <dbReference type="SAM" id="SignalP"/>
    </source>
</evidence>
<feature type="signal peptide" evidence="1">
    <location>
        <begin position="1"/>
        <end position="32"/>
    </location>
</feature>
<reference evidence="2 3" key="1">
    <citation type="submission" date="2024-10" db="EMBL/GenBank/DDBJ databases">
        <title>The Natural Products Discovery Center: Release of the First 8490 Sequenced Strains for Exploring Actinobacteria Biosynthetic Diversity.</title>
        <authorList>
            <person name="Kalkreuter E."/>
            <person name="Kautsar S.A."/>
            <person name="Yang D."/>
            <person name="Bader C.D."/>
            <person name="Teijaro C.N."/>
            <person name="Fluegel L."/>
            <person name="Davis C.M."/>
            <person name="Simpson J.R."/>
            <person name="Lauterbach L."/>
            <person name="Steele A.D."/>
            <person name="Gui C."/>
            <person name="Meng S."/>
            <person name="Li G."/>
            <person name="Viehrig K."/>
            <person name="Ye F."/>
            <person name="Su P."/>
            <person name="Kiefer A.F."/>
            <person name="Nichols A."/>
            <person name="Cepeda A.J."/>
            <person name="Yan W."/>
            <person name="Fan B."/>
            <person name="Jiang Y."/>
            <person name="Adhikari A."/>
            <person name="Zheng C.-J."/>
            <person name="Schuster L."/>
            <person name="Cowan T.M."/>
            <person name="Smanski M.J."/>
            <person name="Chevrette M.G."/>
            <person name="De Carvalho L.P.S."/>
            <person name="Shen B."/>
        </authorList>
    </citation>
    <scope>NUCLEOTIDE SEQUENCE [LARGE SCALE GENOMIC DNA]</scope>
    <source>
        <strain evidence="2 3">NPDC015755</strain>
    </source>
</reference>
<dbReference type="InterPro" id="IPR006311">
    <property type="entry name" value="TAT_signal"/>
</dbReference>
<protein>
    <submittedName>
        <fullName evidence="2">Uncharacterized protein</fullName>
    </submittedName>
</protein>